<dbReference type="EMBL" id="OZ035841">
    <property type="protein sequence ID" value="CAL1590366.1"/>
    <property type="molecule type" value="Genomic_DNA"/>
</dbReference>
<name>A0AAV2KQ91_KNICA</name>
<evidence type="ECO:0000313" key="1">
    <source>
        <dbReference type="EMBL" id="CAL1590366.1"/>
    </source>
</evidence>
<keyword evidence="2" id="KW-1185">Reference proteome</keyword>
<dbReference type="AlphaFoldDB" id="A0AAV2KQ91"/>
<reference evidence="1 2" key="1">
    <citation type="submission" date="2024-04" db="EMBL/GenBank/DDBJ databases">
        <authorList>
            <person name="Waldvogel A.-M."/>
            <person name="Schoenle A."/>
        </authorList>
    </citation>
    <scope>NUCLEOTIDE SEQUENCE [LARGE SCALE GENOMIC DNA]</scope>
</reference>
<gene>
    <name evidence="1" type="ORF">KC01_LOCUS19881</name>
</gene>
<dbReference type="Proteomes" id="UP001497482">
    <property type="component" value="Chromosome 19"/>
</dbReference>
<sequence length="117" mass="12143">MTVKRHEHLRLAPSCPGVTTLRGPSAAEASRDPKELLLWTEDCRGVCAAVTQGPPEVPLPQGPPGASEHVLAAIVPSSTSRCGHLESQGCLHTSSGIVTCDITERDITERPVAGGGA</sequence>
<accession>A0AAV2KQ91</accession>
<organism evidence="1 2">
    <name type="scientific">Knipowitschia caucasica</name>
    <name type="common">Caucasian dwarf goby</name>
    <name type="synonym">Pomatoschistus caucasicus</name>
    <dbReference type="NCBI Taxonomy" id="637954"/>
    <lineage>
        <taxon>Eukaryota</taxon>
        <taxon>Metazoa</taxon>
        <taxon>Chordata</taxon>
        <taxon>Craniata</taxon>
        <taxon>Vertebrata</taxon>
        <taxon>Euteleostomi</taxon>
        <taxon>Actinopterygii</taxon>
        <taxon>Neopterygii</taxon>
        <taxon>Teleostei</taxon>
        <taxon>Neoteleostei</taxon>
        <taxon>Acanthomorphata</taxon>
        <taxon>Gobiaria</taxon>
        <taxon>Gobiiformes</taxon>
        <taxon>Gobioidei</taxon>
        <taxon>Gobiidae</taxon>
        <taxon>Gobiinae</taxon>
        <taxon>Knipowitschia</taxon>
    </lineage>
</organism>
<proteinExistence type="predicted"/>
<protein>
    <submittedName>
        <fullName evidence="1">Uncharacterized protein</fullName>
    </submittedName>
</protein>
<evidence type="ECO:0000313" key="2">
    <source>
        <dbReference type="Proteomes" id="UP001497482"/>
    </source>
</evidence>